<dbReference type="EMBL" id="UYRW01000067">
    <property type="protein sequence ID" value="VDK62574.1"/>
    <property type="molecule type" value="Genomic_DNA"/>
</dbReference>
<dbReference type="WBParaSite" id="nOo.2.0.1.t06498-RA">
    <property type="protein sequence ID" value="nOo.2.0.1.t06498-RA"/>
    <property type="gene ID" value="nOo.2.0.1.g06498"/>
</dbReference>
<dbReference type="Proteomes" id="UP000271087">
    <property type="component" value="Unassembled WGS sequence"/>
</dbReference>
<protein>
    <submittedName>
        <fullName evidence="5 6">Peptidase M16 middle/third domain-containing protein</fullName>
    </submittedName>
</protein>
<dbReference type="WBParaSite" id="nOo.2.0.1.t00659-RA">
    <property type="protein sequence ID" value="nOo.2.0.1.t00659-RA"/>
    <property type="gene ID" value="nOo.2.0.1.g00659"/>
</dbReference>
<keyword evidence="4" id="KW-1185">Reference proteome</keyword>
<evidence type="ECO:0000313" key="5">
    <source>
        <dbReference type="WBParaSite" id="nOo.2.0.1.t00659-RA"/>
    </source>
</evidence>
<proteinExistence type="predicted"/>
<sequence>MMLSWRNQQNIITLKERLEANPELMEVMNKAEKATNATAMDDSFELATKIEKQFFSLIPRVTDFSKMSKEQSERSSEEEEQMQASSTFEPFFEVGPIIFSGDSSISTTPGASAIASASGSVESTNPDLPQLLENVPATELWAQYIKCLMMAAPSNVGRVEFQSNVGLEAEKYLEKLLKILPVSSTTEEEKPLRVPCFNPADQNRIGEDEKYKVEILRATKADGEIIWTTAAHLQALVLIRKSKESAVGLNELIKFNTALQEAADVYRGTMTSSQDRSVSRVGNFQYRVSYAGRTEIFHAEFMRNLILDQLPSTVRFFTQQTKTERLKSVLYELKEKRKRRH</sequence>
<dbReference type="EMBL" id="UYRW01001217">
    <property type="protein sequence ID" value="VDK75359.1"/>
    <property type="molecule type" value="Genomic_DNA"/>
</dbReference>
<dbReference type="WBParaSite" id="nOo.2.0.1.t04948-RA">
    <property type="protein sequence ID" value="nOo.2.0.1.t04948-RA"/>
    <property type="gene ID" value="nOo.2.0.1.g04948"/>
</dbReference>
<reference evidence="1 4" key="2">
    <citation type="submission" date="2018-08" db="EMBL/GenBank/DDBJ databases">
        <authorList>
            <person name="Laetsch R D."/>
            <person name="Stevens L."/>
            <person name="Kumar S."/>
            <person name="Blaxter L. M."/>
        </authorList>
    </citation>
    <scope>NUCLEOTIDE SEQUENCE [LARGE SCALE GENOMIC DNA]</scope>
</reference>
<evidence type="ECO:0000313" key="4">
    <source>
        <dbReference type="Proteomes" id="UP000271087"/>
    </source>
</evidence>
<evidence type="ECO:0000313" key="6">
    <source>
        <dbReference type="WBParaSite" id="nOo.2.0.1.t04948-RA"/>
    </source>
</evidence>
<gene>
    <name evidence="2" type="ORF">NOO_LOCUS4948</name>
    <name evidence="3" type="ORF">NOO_LOCUS6498</name>
    <name evidence="1" type="ORF">NOO_LOCUS659</name>
</gene>
<dbReference type="EMBL" id="UYRW01002040">
    <property type="protein sequence ID" value="VDK82661.1"/>
    <property type="molecule type" value="Genomic_DNA"/>
</dbReference>
<reference evidence="5 6" key="1">
    <citation type="submission" date="2016-06" db="UniProtKB">
        <authorList>
            <consortium name="WormBaseParasite"/>
        </authorList>
    </citation>
    <scope>IDENTIFICATION</scope>
</reference>
<dbReference type="OrthoDB" id="5850926at2759"/>
<accession>A0A182DYB3</accession>
<evidence type="ECO:0000313" key="3">
    <source>
        <dbReference type="EMBL" id="VDK82661.1"/>
    </source>
</evidence>
<dbReference type="AlphaFoldDB" id="A0A182DYB3"/>
<organism evidence="5">
    <name type="scientific">Onchocerca ochengi</name>
    <name type="common">Filarial nematode worm</name>
    <dbReference type="NCBI Taxonomy" id="42157"/>
    <lineage>
        <taxon>Eukaryota</taxon>
        <taxon>Metazoa</taxon>
        <taxon>Ecdysozoa</taxon>
        <taxon>Nematoda</taxon>
        <taxon>Chromadorea</taxon>
        <taxon>Rhabditida</taxon>
        <taxon>Spirurina</taxon>
        <taxon>Spiruromorpha</taxon>
        <taxon>Filarioidea</taxon>
        <taxon>Onchocercidae</taxon>
        <taxon>Onchocerca</taxon>
    </lineage>
</organism>
<name>A0A182DYB3_ONCOC</name>
<evidence type="ECO:0000313" key="1">
    <source>
        <dbReference type="EMBL" id="VDK62574.1"/>
    </source>
</evidence>
<evidence type="ECO:0000313" key="2">
    <source>
        <dbReference type="EMBL" id="VDK75359.1"/>
    </source>
</evidence>